<dbReference type="Gene3D" id="3.40.50.1110">
    <property type="entry name" value="SGNH hydrolase"/>
    <property type="match status" value="1"/>
</dbReference>
<dbReference type="InterPro" id="IPR013830">
    <property type="entry name" value="SGNH_hydro"/>
</dbReference>
<evidence type="ECO:0000313" key="4">
    <source>
        <dbReference type="Proteomes" id="UP000192708"/>
    </source>
</evidence>
<dbReference type="Proteomes" id="UP000192708">
    <property type="component" value="Unassembled WGS sequence"/>
</dbReference>
<dbReference type="EMBL" id="FWXJ01000013">
    <property type="protein sequence ID" value="SMC72185.1"/>
    <property type="molecule type" value="Genomic_DNA"/>
</dbReference>
<feature type="domain" description="SGNH hydrolase-type esterase" evidence="2">
    <location>
        <begin position="36"/>
        <end position="193"/>
    </location>
</feature>
<dbReference type="GO" id="GO:0004622">
    <property type="term" value="F:phosphatidylcholine lysophospholipase activity"/>
    <property type="evidence" value="ECO:0007669"/>
    <property type="project" value="TreeGrafter"/>
</dbReference>
<gene>
    <name evidence="3" type="ORF">SAMN06296008_11342</name>
</gene>
<accession>A0A1W2BGS5</accession>
<dbReference type="GO" id="GO:0006629">
    <property type="term" value="P:lipid metabolic process"/>
    <property type="evidence" value="ECO:0007669"/>
    <property type="project" value="InterPro"/>
</dbReference>
<dbReference type="AlphaFoldDB" id="A0A1W2BGS5"/>
<dbReference type="InterPro" id="IPR036514">
    <property type="entry name" value="SGNH_hydro_sf"/>
</dbReference>
<organism evidence="3 4">
    <name type="scientific">Polynucleobacter kasalickyi</name>
    <dbReference type="NCBI Taxonomy" id="1938817"/>
    <lineage>
        <taxon>Bacteria</taxon>
        <taxon>Pseudomonadati</taxon>
        <taxon>Pseudomonadota</taxon>
        <taxon>Betaproteobacteria</taxon>
        <taxon>Burkholderiales</taxon>
        <taxon>Burkholderiaceae</taxon>
        <taxon>Polynucleobacter</taxon>
    </lineage>
</organism>
<keyword evidence="4" id="KW-1185">Reference proteome</keyword>
<evidence type="ECO:0000256" key="1">
    <source>
        <dbReference type="SAM" id="SignalP"/>
    </source>
</evidence>
<dbReference type="PANTHER" id="PTHR30383:SF24">
    <property type="entry name" value="THIOESTERASE 1_PROTEASE 1_LYSOPHOSPHOLIPASE L1"/>
    <property type="match status" value="1"/>
</dbReference>
<keyword evidence="1" id="KW-0732">Signal</keyword>
<dbReference type="RefSeq" id="WP_084285027.1">
    <property type="nucleotide sequence ID" value="NZ_FWXJ01000013.1"/>
</dbReference>
<dbReference type="PANTHER" id="PTHR30383">
    <property type="entry name" value="THIOESTERASE 1/PROTEASE 1/LYSOPHOSPHOLIPASE L1"/>
    <property type="match status" value="1"/>
</dbReference>
<dbReference type="PROSITE" id="PS01098">
    <property type="entry name" value="LIPASE_GDSL_SER"/>
    <property type="match status" value="1"/>
</dbReference>
<dbReference type="Pfam" id="PF13472">
    <property type="entry name" value="Lipase_GDSL_2"/>
    <property type="match status" value="1"/>
</dbReference>
<dbReference type="CDD" id="cd01822">
    <property type="entry name" value="Lysophospholipase_L1_like"/>
    <property type="match status" value="1"/>
</dbReference>
<evidence type="ECO:0000313" key="3">
    <source>
        <dbReference type="EMBL" id="SMC72185.1"/>
    </source>
</evidence>
<dbReference type="InterPro" id="IPR008265">
    <property type="entry name" value="Lipase_GDSL_AS"/>
</dbReference>
<protein>
    <submittedName>
        <fullName evidence="3">Acyl-CoA thioesterase-1</fullName>
    </submittedName>
</protein>
<feature type="signal peptide" evidence="1">
    <location>
        <begin position="1"/>
        <end position="24"/>
    </location>
</feature>
<dbReference type="SUPFAM" id="SSF52266">
    <property type="entry name" value="SGNH hydrolase"/>
    <property type="match status" value="1"/>
</dbReference>
<name>A0A1W2BGS5_9BURK</name>
<sequence length="212" mass="23696">MFRRFCSLFIVLLSLIISSSITYAQGNTKGTSAILVLGDSISAGYGVVNGKAWVDLIQQQLIAKQSPYFMINASISGDTSSGGVSRIPALLEKHHPKIVILELGANDTLRGFQIEQTELNLQKIINLNKQYLAKTMLVGMKIPNNYGEKYTQKIELMYQRLARANNLVFIPFLLEKFALKREFFQDDGIHPTTLAQPLISQTVAEKLFPMLN</sequence>
<dbReference type="STRING" id="1938817.SAMN06296008_11342"/>
<proteinExistence type="predicted"/>
<feature type="chain" id="PRO_5012303383" evidence="1">
    <location>
        <begin position="25"/>
        <end position="212"/>
    </location>
</feature>
<reference evidence="3 4" key="1">
    <citation type="submission" date="2017-04" db="EMBL/GenBank/DDBJ databases">
        <authorList>
            <person name="Afonso C.L."/>
            <person name="Miller P.J."/>
            <person name="Scott M.A."/>
            <person name="Spackman E."/>
            <person name="Goraichik I."/>
            <person name="Dimitrov K.M."/>
            <person name="Suarez D.L."/>
            <person name="Swayne D.E."/>
        </authorList>
    </citation>
    <scope>NUCLEOTIDE SEQUENCE [LARGE SCALE GENOMIC DNA]</scope>
    <source>
        <strain evidence="3 4">VK13</strain>
    </source>
</reference>
<dbReference type="InterPro" id="IPR051532">
    <property type="entry name" value="Ester_Hydrolysis_Enzymes"/>
</dbReference>
<evidence type="ECO:0000259" key="2">
    <source>
        <dbReference type="Pfam" id="PF13472"/>
    </source>
</evidence>